<feature type="transmembrane region" description="Helical" evidence="2">
    <location>
        <begin position="247"/>
        <end position="265"/>
    </location>
</feature>
<keyword evidence="2" id="KW-0472">Membrane</keyword>
<dbReference type="EMBL" id="QKYN01000163">
    <property type="protein sequence ID" value="RAG81354.1"/>
    <property type="molecule type" value="Genomic_DNA"/>
</dbReference>
<accession>A0A2X0I8X5</accession>
<evidence type="ECO:0000313" key="4">
    <source>
        <dbReference type="EMBL" id="RAG81354.1"/>
    </source>
</evidence>
<feature type="compositionally biased region" description="Low complexity" evidence="1">
    <location>
        <begin position="391"/>
        <end position="411"/>
    </location>
</feature>
<feature type="transmembrane region" description="Helical" evidence="2">
    <location>
        <begin position="160"/>
        <end position="180"/>
    </location>
</feature>
<feature type="compositionally biased region" description="Gly residues" evidence="1">
    <location>
        <begin position="451"/>
        <end position="463"/>
    </location>
</feature>
<evidence type="ECO:0000313" key="5">
    <source>
        <dbReference type="Proteomes" id="UP000248889"/>
    </source>
</evidence>
<gene>
    <name evidence="4" type="ORF">DN069_33215</name>
</gene>
<name>A0A2X0I8X5_9ACTN</name>
<dbReference type="AlphaFoldDB" id="A0A2X0I8X5"/>
<feature type="region of interest" description="Disordered" evidence="1">
    <location>
        <begin position="353"/>
        <end position="463"/>
    </location>
</feature>
<evidence type="ECO:0000256" key="1">
    <source>
        <dbReference type="SAM" id="MobiDB-lite"/>
    </source>
</evidence>
<feature type="transmembrane region" description="Helical" evidence="2">
    <location>
        <begin position="213"/>
        <end position="240"/>
    </location>
</feature>
<protein>
    <recommendedName>
        <fullName evidence="3">TQO small subunit DoxD domain-containing protein</fullName>
    </recommendedName>
</protein>
<keyword evidence="5" id="KW-1185">Reference proteome</keyword>
<organism evidence="4 5">
    <name type="scientific">Streptacidiphilus pinicola</name>
    <dbReference type="NCBI Taxonomy" id="2219663"/>
    <lineage>
        <taxon>Bacteria</taxon>
        <taxon>Bacillati</taxon>
        <taxon>Actinomycetota</taxon>
        <taxon>Actinomycetes</taxon>
        <taxon>Kitasatosporales</taxon>
        <taxon>Streptomycetaceae</taxon>
        <taxon>Streptacidiphilus</taxon>
    </lineage>
</organism>
<feature type="domain" description="TQO small subunit DoxD" evidence="3">
    <location>
        <begin position="165"/>
        <end position="299"/>
    </location>
</feature>
<sequence>MVKVPSDPSRLNTTTASFRVRFTPPSGSLIDGAPLGVGMGRRESMLVGAGAVGAVGVMPRRRGRVTPITWTGQLDLVVPGVTPGVQPGMLGVPPQTAARRAEELEATQPLSLAELEAYDHEFDDVRIFEPAARRPPLPDAGEGAGASQHETWQSNKRVDLGLVLLPLRVFLGLFSIYAGFSKLCDPVYFNGGARGSMMHWMEALHPWSVAQPLLALALAHPVGAGLAVAFVQINVGVLAVLGLWQRFTAAVAMMLAFALLVTVSWRTVPVYDTPEIIYLAAWSPLLLAGAPMFSLDGWLHLEAWRRLGEQARVAQLRRRVMRRGVVLTTVVVGATLLLGSALGAAVRASHAAQTTTTTQEAPSQAPSTAPSQALPDGSWPSGAVPVPVATGPARPGASAPASGKASPSPSGSKHRHGGTTGHSGATAAGGTGGGTTPTRSHNPAPKPSSTGGNGVIGGLLGGG</sequence>
<keyword evidence="2" id="KW-1133">Transmembrane helix</keyword>
<dbReference type="InterPro" id="IPR007301">
    <property type="entry name" value="DoxD"/>
</dbReference>
<comment type="caution">
    <text evidence="4">The sequence shown here is derived from an EMBL/GenBank/DDBJ whole genome shotgun (WGS) entry which is preliminary data.</text>
</comment>
<proteinExistence type="predicted"/>
<feature type="transmembrane region" description="Helical" evidence="2">
    <location>
        <begin position="277"/>
        <end position="299"/>
    </location>
</feature>
<dbReference type="OrthoDB" id="25106at2"/>
<reference evidence="4 5" key="1">
    <citation type="submission" date="2018-06" db="EMBL/GenBank/DDBJ databases">
        <title>Streptacidiphilus pinicola sp. nov., isolated from pine grove soil.</title>
        <authorList>
            <person name="Roh S.G."/>
            <person name="Park S."/>
            <person name="Kim M.-K."/>
            <person name="Yun B.-R."/>
            <person name="Park J."/>
            <person name="Kim M.J."/>
            <person name="Kim Y.S."/>
            <person name="Kim S.B."/>
        </authorList>
    </citation>
    <scope>NUCLEOTIDE SEQUENCE [LARGE SCALE GENOMIC DNA]</scope>
    <source>
        <strain evidence="4 5">MMS16-CNU450</strain>
    </source>
</reference>
<feature type="transmembrane region" description="Helical" evidence="2">
    <location>
        <begin position="320"/>
        <end position="346"/>
    </location>
</feature>
<evidence type="ECO:0000256" key="2">
    <source>
        <dbReference type="SAM" id="Phobius"/>
    </source>
</evidence>
<dbReference type="PANTHER" id="PTHR39157">
    <property type="entry name" value="INTEGRAL MEMBRANE PROTEIN-RELATED"/>
    <property type="match status" value="1"/>
</dbReference>
<dbReference type="Pfam" id="PF04173">
    <property type="entry name" value="DoxD"/>
    <property type="match status" value="1"/>
</dbReference>
<evidence type="ECO:0000259" key="3">
    <source>
        <dbReference type="Pfam" id="PF04173"/>
    </source>
</evidence>
<keyword evidence="2" id="KW-0812">Transmembrane</keyword>
<feature type="compositionally biased region" description="Low complexity" evidence="1">
    <location>
        <begin position="353"/>
        <end position="366"/>
    </location>
</feature>
<dbReference type="Proteomes" id="UP000248889">
    <property type="component" value="Unassembled WGS sequence"/>
</dbReference>
<dbReference type="PANTHER" id="PTHR39157:SF1">
    <property type="entry name" value="DOXX FAMILY PROTEIN"/>
    <property type="match status" value="1"/>
</dbReference>